<dbReference type="InterPro" id="IPR001525">
    <property type="entry name" value="C5_MeTfrase"/>
</dbReference>
<feature type="active site" evidence="6">
    <location>
        <position position="103"/>
    </location>
</feature>
<dbReference type="PANTHER" id="PTHR10629:SF50">
    <property type="entry name" value="DNA (CYTOSINE-5)-METHYLTRANSFERASE CMT3"/>
    <property type="match status" value="1"/>
</dbReference>
<dbReference type="Gene3D" id="3.40.50.150">
    <property type="entry name" value="Vaccinia Virus protein VP39"/>
    <property type="match status" value="1"/>
</dbReference>
<protein>
    <recommendedName>
        <fullName evidence="8">Cytosine-specific methyltransferase</fullName>
        <ecNumber evidence="8">2.1.1.37</ecNumber>
    </recommendedName>
</protein>
<dbReference type="GO" id="GO:0032259">
    <property type="term" value="P:methylation"/>
    <property type="evidence" value="ECO:0007669"/>
    <property type="project" value="UniProtKB-KW"/>
</dbReference>
<evidence type="ECO:0000256" key="6">
    <source>
        <dbReference type="PROSITE-ProRule" id="PRU01016"/>
    </source>
</evidence>
<keyword evidence="2 6" id="KW-0808">Transferase</keyword>
<dbReference type="PROSITE" id="PS51679">
    <property type="entry name" value="SAM_MT_C5"/>
    <property type="match status" value="1"/>
</dbReference>
<accession>A0ABW4Z0B7</accession>
<dbReference type="InterPro" id="IPR018117">
    <property type="entry name" value="C5_DNA_meth_AS"/>
</dbReference>
<dbReference type="Pfam" id="PF00145">
    <property type="entry name" value="DNA_methylase"/>
    <property type="match status" value="1"/>
</dbReference>
<dbReference type="GO" id="GO:0003886">
    <property type="term" value="F:DNA (cytosine-5-)-methyltransferase activity"/>
    <property type="evidence" value="ECO:0007669"/>
    <property type="project" value="UniProtKB-EC"/>
</dbReference>
<evidence type="ECO:0000256" key="3">
    <source>
        <dbReference type="ARBA" id="ARBA00022691"/>
    </source>
</evidence>
<dbReference type="PANTHER" id="PTHR10629">
    <property type="entry name" value="CYTOSINE-SPECIFIC METHYLTRANSFERASE"/>
    <property type="match status" value="1"/>
</dbReference>
<evidence type="ECO:0000256" key="7">
    <source>
        <dbReference type="RuleBase" id="RU000416"/>
    </source>
</evidence>
<dbReference type="EC" id="2.1.1.37" evidence="8"/>
<evidence type="ECO:0000256" key="2">
    <source>
        <dbReference type="ARBA" id="ARBA00022679"/>
    </source>
</evidence>
<evidence type="ECO:0000256" key="1">
    <source>
        <dbReference type="ARBA" id="ARBA00022603"/>
    </source>
</evidence>
<dbReference type="InterPro" id="IPR050390">
    <property type="entry name" value="C5-Methyltransferase"/>
</dbReference>
<name>A0ABW4Z0B7_9HYPH</name>
<evidence type="ECO:0000256" key="5">
    <source>
        <dbReference type="ARBA" id="ARBA00047422"/>
    </source>
</evidence>
<reference evidence="10" key="1">
    <citation type="journal article" date="2019" name="Int. J. Syst. Evol. Microbiol.">
        <title>The Global Catalogue of Microorganisms (GCM) 10K type strain sequencing project: providing services to taxonomists for standard genome sequencing and annotation.</title>
        <authorList>
            <consortium name="The Broad Institute Genomics Platform"/>
            <consortium name="The Broad Institute Genome Sequencing Center for Infectious Disease"/>
            <person name="Wu L."/>
            <person name="Ma J."/>
        </authorList>
    </citation>
    <scope>NUCLEOTIDE SEQUENCE [LARGE SCALE GENOMIC DNA]</scope>
    <source>
        <strain evidence="10">CCM 7435</strain>
    </source>
</reference>
<keyword evidence="3 6" id="KW-0949">S-adenosyl-L-methionine</keyword>
<sequence length="415" mass="45532">MFLKSILGEPLDSQMEGTVLTGAPPAPGPISKKHFTVVGMFAGIGGLECGFHQHGHRSVLLCDADDRARAVLANRFPKVQISDDVRTVGKLPDCDVLTAGFPCQDLSQVGRRKGISGPNSGLIDVLLELLRKARPGPAWLVLENVPFMLSLDGGRAIDRIATELEAMGFMWAYRTVDARSFGLPQRRRRVVILASRVNDPRPALLGIDARAPLIDKRGVHACGFYWTEGNTGIGWAIDATPPLKGGSSLHIPSPPAIWFPRRRLIGVPSIEDAERLQGFDPKWTEVCGEDARQARQRWRLVGNAVSVPFAAWIAERLQHAGEYHSDDEPLLTGTRWPSAGWGCEGQRGRSTVSEWPVARPQQHLASFLSGVVKPLSRKAASGFLSRLERSTLRYEEAFRLDLHHHIAVHDAAEAS</sequence>
<comment type="catalytic activity">
    <reaction evidence="5 8">
        <text>a 2'-deoxycytidine in DNA + S-adenosyl-L-methionine = a 5-methyl-2'-deoxycytidine in DNA + S-adenosyl-L-homocysteine + H(+)</text>
        <dbReference type="Rhea" id="RHEA:13681"/>
        <dbReference type="Rhea" id="RHEA-COMP:11369"/>
        <dbReference type="Rhea" id="RHEA-COMP:11370"/>
        <dbReference type="ChEBI" id="CHEBI:15378"/>
        <dbReference type="ChEBI" id="CHEBI:57856"/>
        <dbReference type="ChEBI" id="CHEBI:59789"/>
        <dbReference type="ChEBI" id="CHEBI:85452"/>
        <dbReference type="ChEBI" id="CHEBI:85454"/>
        <dbReference type="EC" id="2.1.1.37"/>
    </reaction>
</comment>
<gene>
    <name evidence="9" type="ORF">ACFSNC_16375</name>
</gene>
<evidence type="ECO:0000313" key="10">
    <source>
        <dbReference type="Proteomes" id="UP001597299"/>
    </source>
</evidence>
<dbReference type="PRINTS" id="PR00105">
    <property type="entry name" value="C5METTRFRASE"/>
</dbReference>
<dbReference type="PROSITE" id="PS00094">
    <property type="entry name" value="C5_MTASE_1"/>
    <property type="match status" value="1"/>
</dbReference>
<comment type="caution">
    <text evidence="9">The sequence shown here is derived from an EMBL/GenBank/DDBJ whole genome shotgun (WGS) entry which is preliminary data.</text>
</comment>
<proteinExistence type="inferred from homology"/>
<keyword evidence="1 6" id="KW-0489">Methyltransferase</keyword>
<evidence type="ECO:0000256" key="4">
    <source>
        <dbReference type="ARBA" id="ARBA00022747"/>
    </source>
</evidence>
<keyword evidence="4" id="KW-0680">Restriction system</keyword>
<dbReference type="InterPro" id="IPR029063">
    <property type="entry name" value="SAM-dependent_MTases_sf"/>
</dbReference>
<keyword evidence="10" id="KW-1185">Reference proteome</keyword>
<evidence type="ECO:0000313" key="9">
    <source>
        <dbReference type="EMBL" id="MFD2141984.1"/>
    </source>
</evidence>
<dbReference type="Proteomes" id="UP001597299">
    <property type="component" value="Unassembled WGS sequence"/>
</dbReference>
<evidence type="ECO:0000256" key="8">
    <source>
        <dbReference type="RuleBase" id="RU000417"/>
    </source>
</evidence>
<dbReference type="SUPFAM" id="SSF53335">
    <property type="entry name" value="S-adenosyl-L-methionine-dependent methyltransferases"/>
    <property type="match status" value="1"/>
</dbReference>
<dbReference type="NCBIfam" id="TIGR00675">
    <property type="entry name" value="dcm"/>
    <property type="match status" value="1"/>
</dbReference>
<dbReference type="RefSeq" id="WP_213351606.1">
    <property type="nucleotide sequence ID" value="NZ_JAHBGB010000006.1"/>
</dbReference>
<comment type="similarity">
    <text evidence="6 7">Belongs to the class I-like SAM-binding methyltransferase superfamily. C5-methyltransferase family.</text>
</comment>
<dbReference type="EMBL" id="JBHUHD010000001">
    <property type="protein sequence ID" value="MFD2141984.1"/>
    <property type="molecule type" value="Genomic_DNA"/>
</dbReference>
<organism evidence="9 10">
    <name type="scientific">Ancylobacter oerskovii</name>
    <dbReference type="NCBI Taxonomy" id="459519"/>
    <lineage>
        <taxon>Bacteria</taxon>
        <taxon>Pseudomonadati</taxon>
        <taxon>Pseudomonadota</taxon>
        <taxon>Alphaproteobacteria</taxon>
        <taxon>Hyphomicrobiales</taxon>
        <taxon>Xanthobacteraceae</taxon>
        <taxon>Ancylobacter</taxon>
    </lineage>
</organism>